<keyword evidence="2" id="KW-1185">Reference proteome</keyword>
<organism evidence="1 2">
    <name type="scientific">Chaetomium tenue</name>
    <dbReference type="NCBI Taxonomy" id="1854479"/>
    <lineage>
        <taxon>Eukaryota</taxon>
        <taxon>Fungi</taxon>
        <taxon>Dikarya</taxon>
        <taxon>Ascomycota</taxon>
        <taxon>Pezizomycotina</taxon>
        <taxon>Sordariomycetes</taxon>
        <taxon>Sordariomycetidae</taxon>
        <taxon>Sordariales</taxon>
        <taxon>Chaetomiaceae</taxon>
        <taxon>Chaetomium</taxon>
    </lineage>
</organism>
<name>A0ACB7P676_9PEZI</name>
<evidence type="ECO:0000313" key="2">
    <source>
        <dbReference type="Proteomes" id="UP000724584"/>
    </source>
</evidence>
<feature type="non-terminal residue" evidence="1">
    <location>
        <position position="632"/>
    </location>
</feature>
<dbReference type="Proteomes" id="UP000724584">
    <property type="component" value="Unassembled WGS sequence"/>
</dbReference>
<sequence length="632" mass="70181">MDLDQSSDDGVQDAGRLRESVSMALRQLQQPHRARAHSNEIPESDEGELEDRENDDNTEDEDGNQDIIDDINNPDDLDDQSQRSGQYSGSSVNSHDSHDSPSPSANTRPILPPPREPPPAPSPYSTVPPTPTHTYRSFPRKRTLSPTPYPSSTAAAEPPATTTATVHPDSPRPFKRHRTATFHPAYLALLNDDIRDAAQQFVPPTDDNPHPNKKTTLEPSQLGLTHWSSAEKTLFFEALARLGRDDAAGIAARVRTKGELEVAAYLALLRREGEGQGVEGEGGGGKREGVAPAEVPAAVELGQECVAALEEAADAVSVRVEGYEVAVERGRWGEGGWLVGAGNWRVLEGAPPEGLGGVLELFRVGNWLRLSGRVFMNSAVEEYNWVRVEGEEPAVRATALEDFYALAVQVTRRLVAATIFVAEERIRARRELYPYARNRVWKQDVEAAALSLGLPTDSRKFWAKCARRLRLDVYENEDATVMGWEDEGEDEQDPMSYDEVERALGLEPEATGPNTAAAAEDEETESSEEELDEAMISAEALTHDEDDAEREAITREMNEVLIHSALEYPKSGPQRDNLRRRIRAERAHEAYADKMDARASYYEEKRMWAMLERQPLRELLKPDAPEEPKKVT</sequence>
<accession>A0ACB7P676</accession>
<protein>
    <submittedName>
        <fullName evidence="1">Uncharacterized protein</fullName>
    </submittedName>
</protein>
<reference evidence="1 2" key="1">
    <citation type="journal article" date="2021" name="Nat. Commun.">
        <title>Genetic determinants of endophytism in the Arabidopsis root mycobiome.</title>
        <authorList>
            <person name="Mesny F."/>
            <person name="Miyauchi S."/>
            <person name="Thiergart T."/>
            <person name="Pickel B."/>
            <person name="Atanasova L."/>
            <person name="Karlsson M."/>
            <person name="Huettel B."/>
            <person name="Barry K.W."/>
            <person name="Haridas S."/>
            <person name="Chen C."/>
            <person name="Bauer D."/>
            <person name="Andreopoulos W."/>
            <person name="Pangilinan J."/>
            <person name="LaButti K."/>
            <person name="Riley R."/>
            <person name="Lipzen A."/>
            <person name="Clum A."/>
            <person name="Drula E."/>
            <person name="Henrissat B."/>
            <person name="Kohler A."/>
            <person name="Grigoriev I.V."/>
            <person name="Martin F.M."/>
            <person name="Hacquard S."/>
        </authorList>
    </citation>
    <scope>NUCLEOTIDE SEQUENCE [LARGE SCALE GENOMIC DNA]</scope>
    <source>
        <strain evidence="1 2">MPI-SDFR-AT-0079</strain>
    </source>
</reference>
<proteinExistence type="predicted"/>
<comment type="caution">
    <text evidence="1">The sequence shown here is derived from an EMBL/GenBank/DDBJ whole genome shotgun (WGS) entry which is preliminary data.</text>
</comment>
<dbReference type="EMBL" id="JAGIZQ010000004">
    <property type="protein sequence ID" value="KAH6631696.1"/>
    <property type="molecule type" value="Genomic_DNA"/>
</dbReference>
<evidence type="ECO:0000313" key="1">
    <source>
        <dbReference type="EMBL" id="KAH6631696.1"/>
    </source>
</evidence>
<gene>
    <name evidence="1" type="ORF">F5144DRAFT_648788</name>
</gene>